<sequence>MPNVVIWKKIVQFDVHAQHTAGTANTPIITIRVFLKIVNVIKSIKIIIDYFNMSDAETSYYSLYGWRTNPPNKYPQSTINTPFDVTMRECTPWCNQTQEPKRCQNICRLKATAAQGIEEFGFEYSHGSPRHRFTGGDSDDQSCFYY</sequence>
<proteinExistence type="predicted"/>
<reference evidence="1" key="1">
    <citation type="journal article" date="2019" name="MBio">
        <title>Virus Genomes from Deep Sea Sediments Expand the Ocean Megavirome and Support Independent Origins of Viral Gigantism.</title>
        <authorList>
            <person name="Backstrom D."/>
            <person name="Yutin N."/>
            <person name="Jorgensen S.L."/>
            <person name="Dharamshi J."/>
            <person name="Homa F."/>
            <person name="Zaremba-Niedwiedzka K."/>
            <person name="Spang A."/>
            <person name="Wolf Y.I."/>
            <person name="Koonin E.V."/>
            <person name="Ettema T.J."/>
        </authorList>
    </citation>
    <scope>NUCLEOTIDE SEQUENCE</scope>
</reference>
<accession>A0A481YUB0</accession>
<evidence type="ECO:0000313" key="1">
    <source>
        <dbReference type="EMBL" id="QBK86610.1"/>
    </source>
</evidence>
<gene>
    <name evidence="1" type="ORF">LCMAC102_04050</name>
</gene>
<protein>
    <submittedName>
        <fullName evidence="1">Uncharacterized protein</fullName>
    </submittedName>
</protein>
<name>A0A481YUB0_9VIRU</name>
<dbReference type="EMBL" id="MK500334">
    <property type="protein sequence ID" value="QBK86610.1"/>
    <property type="molecule type" value="Genomic_DNA"/>
</dbReference>
<organism evidence="1">
    <name type="scientific">Marseillevirus LCMAC102</name>
    <dbReference type="NCBI Taxonomy" id="2506603"/>
    <lineage>
        <taxon>Viruses</taxon>
        <taxon>Varidnaviria</taxon>
        <taxon>Bamfordvirae</taxon>
        <taxon>Nucleocytoviricota</taxon>
        <taxon>Megaviricetes</taxon>
        <taxon>Pimascovirales</taxon>
        <taxon>Pimascovirales incertae sedis</taxon>
        <taxon>Marseilleviridae</taxon>
    </lineage>
</organism>